<organism evidence="1 2">
    <name type="scientific">Thermoproteota archaeon</name>
    <dbReference type="NCBI Taxonomy" id="2056631"/>
    <lineage>
        <taxon>Archaea</taxon>
        <taxon>Thermoproteota</taxon>
    </lineage>
</organism>
<proteinExistence type="predicted"/>
<dbReference type="InterPro" id="IPR036389">
    <property type="entry name" value="RNase_III_sf"/>
</dbReference>
<dbReference type="AlphaFoldDB" id="A0A497EYY8"/>
<dbReference type="SUPFAM" id="SSF69065">
    <property type="entry name" value="RNase III domain-like"/>
    <property type="match status" value="1"/>
</dbReference>
<evidence type="ECO:0000313" key="2">
    <source>
        <dbReference type="Proteomes" id="UP000268446"/>
    </source>
</evidence>
<dbReference type="InterPro" id="IPR021568">
    <property type="entry name" value="Ribonuclease_III_archaeal"/>
</dbReference>
<protein>
    <recommendedName>
        <fullName evidence="3">RNase III domain-containing protein</fullName>
    </recommendedName>
</protein>
<gene>
    <name evidence="1" type="ORF">DRJ20_00085</name>
</gene>
<dbReference type="InterPro" id="IPR038133">
    <property type="entry name" value="Ribo_III_sf_archaeal"/>
</dbReference>
<dbReference type="GO" id="GO:0006396">
    <property type="term" value="P:RNA processing"/>
    <property type="evidence" value="ECO:0007669"/>
    <property type="project" value="InterPro"/>
</dbReference>
<evidence type="ECO:0000313" key="1">
    <source>
        <dbReference type="EMBL" id="RLE52397.1"/>
    </source>
</evidence>
<dbReference type="Gene3D" id="1.10.1520.20">
    <property type="entry name" value="Ribonuclease III"/>
    <property type="match status" value="1"/>
</dbReference>
<reference evidence="1 2" key="1">
    <citation type="submission" date="2018-06" db="EMBL/GenBank/DDBJ databases">
        <title>Extensive metabolic versatility and redundancy in microbially diverse, dynamic hydrothermal sediments.</title>
        <authorList>
            <person name="Dombrowski N."/>
            <person name="Teske A."/>
            <person name="Baker B.J."/>
        </authorList>
    </citation>
    <scope>NUCLEOTIDE SEQUENCE [LARGE SCALE GENOMIC DNA]</scope>
    <source>
        <strain evidence="1">B29_G17</strain>
    </source>
</reference>
<dbReference type="Proteomes" id="UP000268446">
    <property type="component" value="Unassembled WGS sequence"/>
</dbReference>
<name>A0A497EYY8_9CREN</name>
<accession>A0A497EYY8</accession>
<dbReference type="GO" id="GO:0004525">
    <property type="term" value="F:ribonuclease III activity"/>
    <property type="evidence" value="ECO:0007669"/>
    <property type="project" value="InterPro"/>
</dbReference>
<sequence length="129" mass="14413">MVDYSSLSSVLMDKGLAELGDSLVNFLYSAAKSRVLGKFCGERVSNKVLAEALRRAGLRAELPRRVDVHVRGDAAEALIAYAWVSNLLRIDEAIDFLASHLERRLGEGEFEASIIAFSELLKLIWERFK</sequence>
<dbReference type="Pfam" id="PF11469">
    <property type="entry name" value="Ribonucleas_3_2"/>
    <property type="match status" value="1"/>
</dbReference>
<comment type="caution">
    <text evidence="1">The sequence shown here is derived from an EMBL/GenBank/DDBJ whole genome shotgun (WGS) entry which is preliminary data.</text>
</comment>
<evidence type="ECO:0008006" key="3">
    <source>
        <dbReference type="Google" id="ProtNLM"/>
    </source>
</evidence>
<dbReference type="EMBL" id="QMQZ01000001">
    <property type="protein sequence ID" value="RLE52397.1"/>
    <property type="molecule type" value="Genomic_DNA"/>
</dbReference>